<accession>A0A0A8YDB6</accession>
<dbReference type="EMBL" id="GBRH01274310">
    <property type="protein sequence ID" value="JAD23585.1"/>
    <property type="molecule type" value="Transcribed_RNA"/>
</dbReference>
<organism evidence="1">
    <name type="scientific">Arundo donax</name>
    <name type="common">Giant reed</name>
    <name type="synonym">Donax arundinaceus</name>
    <dbReference type="NCBI Taxonomy" id="35708"/>
    <lineage>
        <taxon>Eukaryota</taxon>
        <taxon>Viridiplantae</taxon>
        <taxon>Streptophyta</taxon>
        <taxon>Embryophyta</taxon>
        <taxon>Tracheophyta</taxon>
        <taxon>Spermatophyta</taxon>
        <taxon>Magnoliopsida</taxon>
        <taxon>Liliopsida</taxon>
        <taxon>Poales</taxon>
        <taxon>Poaceae</taxon>
        <taxon>PACMAD clade</taxon>
        <taxon>Arundinoideae</taxon>
        <taxon>Arundineae</taxon>
        <taxon>Arundo</taxon>
    </lineage>
</organism>
<proteinExistence type="predicted"/>
<name>A0A0A8YDB6_ARUDO</name>
<evidence type="ECO:0000313" key="1">
    <source>
        <dbReference type="EMBL" id="JAD23585.1"/>
    </source>
</evidence>
<dbReference type="AlphaFoldDB" id="A0A0A8YDB6"/>
<reference evidence="1" key="1">
    <citation type="submission" date="2014-09" db="EMBL/GenBank/DDBJ databases">
        <authorList>
            <person name="Magalhaes I.L.F."/>
            <person name="Oliveira U."/>
            <person name="Santos F.R."/>
            <person name="Vidigal T.H.D.A."/>
            <person name="Brescovit A.D."/>
            <person name="Santos A.J."/>
        </authorList>
    </citation>
    <scope>NUCLEOTIDE SEQUENCE</scope>
    <source>
        <tissue evidence="1">Shoot tissue taken approximately 20 cm above the soil surface</tissue>
    </source>
</reference>
<reference evidence="1" key="2">
    <citation type="journal article" date="2015" name="Data Brief">
        <title>Shoot transcriptome of the giant reed, Arundo donax.</title>
        <authorList>
            <person name="Barrero R.A."/>
            <person name="Guerrero F.D."/>
            <person name="Moolhuijzen P."/>
            <person name="Goolsby J.A."/>
            <person name="Tidwell J."/>
            <person name="Bellgard S.E."/>
            <person name="Bellgard M.I."/>
        </authorList>
    </citation>
    <scope>NUCLEOTIDE SEQUENCE</scope>
    <source>
        <tissue evidence="1">Shoot tissue taken approximately 20 cm above the soil surface</tissue>
    </source>
</reference>
<sequence length="32" mass="3850">MGILNFTQLNFTTLSLNYFIYLRSDKLYSLPY</sequence>
<protein>
    <submittedName>
        <fullName evidence="1">Uncharacterized protein</fullName>
    </submittedName>
</protein>